<reference evidence="2" key="1">
    <citation type="journal article" date="2021" name="Microb. Physiol.">
        <title>Proteogenomic Insights into the Physiology of Marine, Sulfate-Reducing, Filamentous Desulfonema limicola and Desulfonema magnum.</title>
        <authorList>
            <person name="Schnaars V."/>
            <person name="Wohlbrand L."/>
            <person name="Scheve S."/>
            <person name="Hinrichs C."/>
            <person name="Reinhardt R."/>
            <person name="Rabus R."/>
        </authorList>
    </citation>
    <scope>NUCLEOTIDE SEQUENCE</scope>
    <source>
        <strain evidence="2">4be13</strain>
    </source>
</reference>
<gene>
    <name evidence="2" type="ORF">dnm_065060</name>
</gene>
<keyword evidence="1" id="KW-0812">Transmembrane</keyword>
<feature type="transmembrane region" description="Helical" evidence="1">
    <location>
        <begin position="47"/>
        <end position="72"/>
    </location>
</feature>
<protein>
    <submittedName>
        <fullName evidence="2">Uncharacterized protein</fullName>
    </submittedName>
</protein>
<proteinExistence type="predicted"/>
<keyword evidence="1" id="KW-1133">Transmembrane helix</keyword>
<dbReference type="Proteomes" id="UP000663722">
    <property type="component" value="Chromosome"/>
</dbReference>
<dbReference type="RefSeq" id="WP_207678647.1">
    <property type="nucleotide sequence ID" value="NZ_CP061800.1"/>
</dbReference>
<dbReference type="EMBL" id="CP061800">
    <property type="protein sequence ID" value="QTA90445.1"/>
    <property type="molecule type" value="Genomic_DNA"/>
</dbReference>
<sequence>MSFFVPFKISGSLRRNNHLLVDDTPESPGINAGADSESRLKPAKNGWIIAAFRLLLLSAGGLIPRLNFIFLYK</sequence>
<dbReference type="AlphaFoldDB" id="A0A975BSV7"/>
<dbReference type="KEGG" id="dmm:dnm_065060"/>
<name>A0A975BSV7_9BACT</name>
<accession>A0A975BSV7</accession>
<keyword evidence="1" id="KW-0472">Membrane</keyword>
<keyword evidence="3" id="KW-1185">Reference proteome</keyword>
<evidence type="ECO:0000313" key="2">
    <source>
        <dbReference type="EMBL" id="QTA90445.1"/>
    </source>
</evidence>
<evidence type="ECO:0000256" key="1">
    <source>
        <dbReference type="SAM" id="Phobius"/>
    </source>
</evidence>
<evidence type="ECO:0000313" key="3">
    <source>
        <dbReference type="Proteomes" id="UP000663722"/>
    </source>
</evidence>
<organism evidence="2 3">
    <name type="scientific">Desulfonema magnum</name>
    <dbReference type="NCBI Taxonomy" id="45655"/>
    <lineage>
        <taxon>Bacteria</taxon>
        <taxon>Pseudomonadati</taxon>
        <taxon>Thermodesulfobacteriota</taxon>
        <taxon>Desulfobacteria</taxon>
        <taxon>Desulfobacterales</taxon>
        <taxon>Desulfococcaceae</taxon>
        <taxon>Desulfonema</taxon>
    </lineage>
</organism>